<dbReference type="EMBL" id="CP011129">
    <property type="protein sequence ID" value="ALN82392.1"/>
    <property type="molecule type" value="Genomic_DNA"/>
</dbReference>
<feature type="domain" description="X-Tfes XVIPCD" evidence="2">
    <location>
        <begin position="357"/>
        <end position="460"/>
    </location>
</feature>
<dbReference type="Pfam" id="PF20410">
    <property type="entry name" value="X-Tfes_XVIPCD"/>
    <property type="match status" value="1"/>
</dbReference>
<dbReference type="STRING" id="84531.LA76x_4281"/>
<feature type="compositionally biased region" description="Low complexity" evidence="1">
    <location>
        <begin position="463"/>
        <end position="486"/>
    </location>
</feature>
<evidence type="ECO:0000313" key="4">
    <source>
        <dbReference type="Proteomes" id="UP000060787"/>
    </source>
</evidence>
<dbReference type="Proteomes" id="UP000060787">
    <property type="component" value="Chromosome"/>
</dbReference>
<accession>A0A0S2FFS4</accession>
<evidence type="ECO:0000256" key="1">
    <source>
        <dbReference type="SAM" id="MobiDB-lite"/>
    </source>
</evidence>
<evidence type="ECO:0000313" key="3">
    <source>
        <dbReference type="EMBL" id="ALN82392.1"/>
    </source>
</evidence>
<dbReference type="AlphaFoldDB" id="A0A0S2FFS4"/>
<name>A0A0S2FFS4_LYSAN</name>
<dbReference type="PATRIC" id="fig|84531.8.peg.4283"/>
<protein>
    <recommendedName>
        <fullName evidence="2">X-Tfes XVIPCD domain-containing protein</fullName>
    </recommendedName>
</protein>
<proteinExistence type="predicted"/>
<feature type="region of interest" description="Disordered" evidence="1">
    <location>
        <begin position="459"/>
        <end position="486"/>
    </location>
</feature>
<reference evidence="3 4" key="1">
    <citation type="journal article" date="2015" name="BMC Genomics">
        <title>Comparative genomics and metabolic profiling of the genus Lysobacter.</title>
        <authorList>
            <person name="de Bruijn I."/>
            <person name="Cheng X."/>
            <person name="de Jager V."/>
            <person name="Exposito R.G."/>
            <person name="Watrous J."/>
            <person name="Patel N."/>
            <person name="Postma J."/>
            <person name="Dorrestein P.C."/>
            <person name="Kobayashi D."/>
            <person name="Raaijmakers J.M."/>
        </authorList>
    </citation>
    <scope>NUCLEOTIDE SEQUENCE [LARGE SCALE GENOMIC DNA]</scope>
    <source>
        <strain evidence="3 4">76</strain>
    </source>
</reference>
<organism evidence="3 4">
    <name type="scientific">Lysobacter antibioticus</name>
    <dbReference type="NCBI Taxonomy" id="84531"/>
    <lineage>
        <taxon>Bacteria</taxon>
        <taxon>Pseudomonadati</taxon>
        <taxon>Pseudomonadota</taxon>
        <taxon>Gammaproteobacteria</taxon>
        <taxon>Lysobacterales</taxon>
        <taxon>Lysobacteraceae</taxon>
        <taxon>Lysobacter</taxon>
    </lineage>
</organism>
<dbReference type="KEGG" id="lab:LA76x_4281"/>
<dbReference type="eggNOG" id="COG5153">
    <property type="taxonomic scope" value="Bacteria"/>
</dbReference>
<dbReference type="RefSeq" id="WP_057919139.1">
    <property type="nucleotide sequence ID" value="NZ_CP011129.1"/>
</dbReference>
<evidence type="ECO:0000259" key="2">
    <source>
        <dbReference type="Pfam" id="PF20410"/>
    </source>
</evidence>
<gene>
    <name evidence="3" type="ORF">LA76x_4281</name>
</gene>
<keyword evidence="4" id="KW-1185">Reference proteome</keyword>
<dbReference type="InterPro" id="IPR046519">
    <property type="entry name" value="X-Tfes_XVIPCD"/>
</dbReference>
<sequence length="486" mass="51888">MPTPTSTELQKLLDEFAKQPGVTAEVTANLKTTIANSPTLAAQIDDAIAKGHLKSFKPLTDAHAGGAYNGKEQAMLLPINGLTKPPAGSYNAGNMTFVLGHEVQHGFYRTDRDTALKTFATEATALAKTVGDKHDYTATIGKVIQADRDNEAKAHIAGWNALVGSVREAKPTATLADVYNASPGRAGDFMTRGGTAPNFTYALKADLTVDANLSMAMSADNVKAMGKYYFDMPPAQARLGHNGNSDYANYYGAGYISYVSQLEHAHGKTAAGGKPELHINLTQLKLNENIMEQNGIDLGANSANRQPYFDTSSTPPRAGHFDHTKSTHTHVNINASPLDLLNELRGDPHAHGKGDPRHAEHPDHALFRGILDKVNGEFNKHGGSVSERDADRIAAGLTLESKRNQLTPDHVVLSVDPATKEVGKTAFLVQGDLASPTHTRVSVATDRTAPAEESFRQLEALNQAQAPAQQAAQAQQPTASRATPAL</sequence>